<dbReference type="PANTHER" id="PTHR11360:SF284">
    <property type="entry name" value="EG:103B4.3 PROTEIN-RELATED"/>
    <property type="match status" value="1"/>
</dbReference>
<dbReference type="AlphaFoldDB" id="A0A7D9EAI9"/>
<dbReference type="PANTHER" id="PTHR11360">
    <property type="entry name" value="MONOCARBOXYLATE TRANSPORTER"/>
    <property type="match status" value="1"/>
</dbReference>
<dbReference type="InterPro" id="IPR011701">
    <property type="entry name" value="MFS"/>
</dbReference>
<gene>
    <name evidence="2" type="ORF">PACLA_8A070946</name>
</gene>
<evidence type="ECO:0000256" key="1">
    <source>
        <dbReference type="ARBA" id="ARBA00004141"/>
    </source>
</evidence>
<evidence type="ECO:0000313" key="2">
    <source>
        <dbReference type="EMBL" id="CAB4004501.1"/>
    </source>
</evidence>
<dbReference type="GO" id="GO:0008028">
    <property type="term" value="F:monocarboxylic acid transmembrane transporter activity"/>
    <property type="evidence" value="ECO:0007669"/>
    <property type="project" value="TreeGrafter"/>
</dbReference>
<dbReference type="OrthoDB" id="6499973at2759"/>
<dbReference type="Gene3D" id="1.20.1250.20">
    <property type="entry name" value="MFS general substrate transporter like domains"/>
    <property type="match status" value="2"/>
</dbReference>
<comment type="subcellular location">
    <subcellularLocation>
        <location evidence="1">Membrane</location>
        <topology evidence="1">Multi-pass membrane protein</topology>
    </subcellularLocation>
</comment>
<dbReference type="InterPro" id="IPR020846">
    <property type="entry name" value="MFS_dom"/>
</dbReference>
<dbReference type="InterPro" id="IPR050327">
    <property type="entry name" value="Proton-linked_MCT"/>
</dbReference>
<dbReference type="Pfam" id="PF07690">
    <property type="entry name" value="MFS_1"/>
    <property type="match status" value="1"/>
</dbReference>
<name>A0A7D9EAI9_PARCT</name>
<sequence length="455" mass="49958">MTNADEERLNDAKATTDAENVCATKDSGYAWLVCGAAFCTLFVTLGIHYSCGVVFVALLDSFGESKAKTAWVQSISQFMLFFFCPLSSLLTERYGARVVTMTGGILMSVGLLVSSYAQQLNILYITYGVIFGFGSALAYLPTLVMVGQYFEKRRSLATGIATCGSNTGALSLAIVQEVVLNKHGWRNVFRFNSGFALVVIMCGVIFRPLIPVPTRERPMVAKAIGFKKKFGLLMRNKKFILWCMASTAGTFGYFIPLVHLLRYAEDNKVSLHKATLLITYMSAGSAVGKIIYGRISDHFQSWTPIIYMISMFISGLSSILFSLVSTSYTGLVVYVIIFGLLDGSFIGLMSIMAFKCTGSLELMSHSWGISLMFMSCSMIVGPPTVGWVRDAGISYKCLFYLTGGPMILGALILLPTIWMKNEASFPDNSIVLMNDPALPESNSQHRIEIERLTVL</sequence>
<protein>
    <submittedName>
        <fullName evidence="2">Monocarboxylate transporter 10-like</fullName>
    </submittedName>
</protein>
<dbReference type="GO" id="GO:0016020">
    <property type="term" value="C:membrane"/>
    <property type="evidence" value="ECO:0007669"/>
    <property type="project" value="UniProtKB-SubCell"/>
</dbReference>
<dbReference type="Proteomes" id="UP001152795">
    <property type="component" value="Unassembled WGS sequence"/>
</dbReference>
<evidence type="ECO:0000313" key="3">
    <source>
        <dbReference type="Proteomes" id="UP001152795"/>
    </source>
</evidence>
<comment type="caution">
    <text evidence="2">The sequence shown here is derived from an EMBL/GenBank/DDBJ whole genome shotgun (WGS) entry which is preliminary data.</text>
</comment>
<reference evidence="2" key="1">
    <citation type="submission" date="2020-04" db="EMBL/GenBank/DDBJ databases">
        <authorList>
            <person name="Alioto T."/>
            <person name="Alioto T."/>
            <person name="Gomez Garrido J."/>
        </authorList>
    </citation>
    <scope>NUCLEOTIDE SEQUENCE</scope>
    <source>
        <strain evidence="2">A484AB</strain>
    </source>
</reference>
<accession>A0A7D9EAI9</accession>
<keyword evidence="3" id="KW-1185">Reference proteome</keyword>
<dbReference type="EMBL" id="CACRXK020004924">
    <property type="protein sequence ID" value="CAB4004501.1"/>
    <property type="molecule type" value="Genomic_DNA"/>
</dbReference>
<dbReference type="SUPFAM" id="SSF103473">
    <property type="entry name" value="MFS general substrate transporter"/>
    <property type="match status" value="1"/>
</dbReference>
<dbReference type="CDD" id="cd17352">
    <property type="entry name" value="MFS_MCT_SLC16"/>
    <property type="match status" value="1"/>
</dbReference>
<proteinExistence type="predicted"/>
<organism evidence="2 3">
    <name type="scientific">Paramuricea clavata</name>
    <name type="common">Red gorgonian</name>
    <name type="synonym">Violescent sea-whip</name>
    <dbReference type="NCBI Taxonomy" id="317549"/>
    <lineage>
        <taxon>Eukaryota</taxon>
        <taxon>Metazoa</taxon>
        <taxon>Cnidaria</taxon>
        <taxon>Anthozoa</taxon>
        <taxon>Octocorallia</taxon>
        <taxon>Malacalcyonacea</taxon>
        <taxon>Plexauridae</taxon>
        <taxon>Paramuricea</taxon>
    </lineage>
</organism>
<dbReference type="PROSITE" id="PS50850">
    <property type="entry name" value="MFS"/>
    <property type="match status" value="1"/>
</dbReference>
<dbReference type="InterPro" id="IPR036259">
    <property type="entry name" value="MFS_trans_sf"/>
</dbReference>